<dbReference type="PANTHER" id="PTHR31677">
    <property type="entry name" value="AP2 DOMAIN CLASS TRANSCRIPTION FACTOR"/>
    <property type="match status" value="1"/>
</dbReference>
<dbReference type="InterPro" id="IPR016177">
    <property type="entry name" value="DNA-bd_dom_sf"/>
</dbReference>
<dbReference type="InterPro" id="IPR001471">
    <property type="entry name" value="AP2/ERF_dom"/>
</dbReference>
<dbReference type="GO" id="GO:0005634">
    <property type="term" value="C:nucleus"/>
    <property type="evidence" value="ECO:0007669"/>
    <property type="project" value="UniProtKB-SubCell"/>
</dbReference>
<dbReference type="FunFam" id="3.30.730.10:FF:000001">
    <property type="entry name" value="Ethylene-responsive transcription factor 2"/>
    <property type="match status" value="1"/>
</dbReference>
<evidence type="ECO:0000256" key="3">
    <source>
        <dbReference type="ARBA" id="ARBA00022821"/>
    </source>
</evidence>
<dbReference type="GO" id="GO:0006952">
    <property type="term" value="P:defense response"/>
    <property type="evidence" value="ECO:0007669"/>
    <property type="project" value="UniProtKB-KW"/>
</dbReference>
<dbReference type="InterPro" id="IPR036955">
    <property type="entry name" value="AP2/ERF_dom_sf"/>
</dbReference>
<protein>
    <submittedName>
        <fullName evidence="10">Transcription factor ERF47</fullName>
    </submittedName>
</protein>
<accession>A0A9E8Z0B3</accession>
<organism evidence="10">
    <name type="scientific">Nothapodytes nimmoniana</name>
    <name type="common">Nothapodytes foetida</name>
    <dbReference type="NCBI Taxonomy" id="159386"/>
    <lineage>
        <taxon>Eukaryota</taxon>
        <taxon>Viridiplantae</taxon>
        <taxon>Streptophyta</taxon>
        <taxon>Embryophyta</taxon>
        <taxon>Tracheophyta</taxon>
        <taxon>Spermatophyta</taxon>
        <taxon>Magnoliopsida</taxon>
        <taxon>eudicotyledons</taxon>
        <taxon>Gunneridae</taxon>
        <taxon>Pentapetalae</taxon>
        <taxon>asterids</taxon>
        <taxon>lamiids</taxon>
        <taxon>Icacinales</taxon>
        <taxon>Icacinaceae</taxon>
        <taxon>Nothapodytes</taxon>
    </lineage>
</organism>
<dbReference type="CDD" id="cd00018">
    <property type="entry name" value="AP2"/>
    <property type="match status" value="1"/>
</dbReference>
<dbReference type="GO" id="GO:0003677">
    <property type="term" value="F:DNA binding"/>
    <property type="evidence" value="ECO:0007669"/>
    <property type="project" value="UniProtKB-KW"/>
</dbReference>
<dbReference type="PANTHER" id="PTHR31677:SF228">
    <property type="entry name" value="ETHYLENE-RESPONSIVE TRANSCRIPTION FACTOR 10-RELATED"/>
    <property type="match status" value="1"/>
</dbReference>
<keyword evidence="3" id="KW-0611">Plant defense</keyword>
<evidence type="ECO:0000313" key="10">
    <source>
        <dbReference type="EMBL" id="WAK86008.1"/>
    </source>
</evidence>
<evidence type="ECO:0000256" key="4">
    <source>
        <dbReference type="ARBA" id="ARBA00023015"/>
    </source>
</evidence>
<evidence type="ECO:0000256" key="2">
    <source>
        <dbReference type="ARBA" id="ARBA00022745"/>
    </source>
</evidence>
<comment type="subcellular location">
    <subcellularLocation>
        <location evidence="1">Nucleus</location>
    </subcellularLocation>
</comment>
<evidence type="ECO:0000256" key="7">
    <source>
        <dbReference type="ARBA" id="ARBA00023242"/>
    </source>
</evidence>
<keyword evidence="5" id="KW-0238">DNA-binding</keyword>
<reference evidence="10" key="1">
    <citation type="submission" date="2022-08" db="EMBL/GenBank/DDBJ databases">
        <title>Phylogenomics of transcriptionally active AP2/ERF and bHLH transcription factors and their promoter regions regulating camptothecin biosynthesis in Nothapodytes nimmoniana.</title>
        <authorList>
            <person name="Godbole R.C."/>
            <person name="Pable A.A."/>
            <person name="Singh S."/>
            <person name="Barvkar V.T."/>
        </authorList>
    </citation>
    <scope>NUCLEOTIDE SEQUENCE</scope>
</reference>
<keyword evidence="4" id="KW-0805">Transcription regulation</keyword>
<dbReference type="EMBL" id="OP311480">
    <property type="protein sequence ID" value="WAK86008.1"/>
    <property type="molecule type" value="mRNA"/>
</dbReference>
<evidence type="ECO:0000256" key="5">
    <source>
        <dbReference type="ARBA" id="ARBA00023125"/>
    </source>
</evidence>
<dbReference type="PROSITE" id="PS51032">
    <property type="entry name" value="AP2_ERF"/>
    <property type="match status" value="1"/>
</dbReference>
<sequence length="177" mass="19617">MPKDKIAGGGIKLNQGEKEVHYRGVRKRPWGRYAAEIRDPGKKSRVWLGTFDTAESAARAYDAAAREFRGAKAKTNFPEEVTTVKIKMNVSVGLKNDDNLNRCPSQASTVESSSREPPFSPSLLVDSSLLDLKLGGYGVGHPWFLHKQFHVINQNESKPNNRLLGIDLNQPPPPELP</sequence>
<dbReference type="PRINTS" id="PR00367">
    <property type="entry name" value="ETHRSPELEMNT"/>
</dbReference>
<evidence type="ECO:0000256" key="8">
    <source>
        <dbReference type="SAM" id="MobiDB-lite"/>
    </source>
</evidence>
<feature type="domain" description="AP2/ERF" evidence="9">
    <location>
        <begin position="21"/>
        <end position="78"/>
    </location>
</feature>
<dbReference type="Pfam" id="PF00847">
    <property type="entry name" value="AP2"/>
    <property type="match status" value="1"/>
</dbReference>
<dbReference type="SUPFAM" id="SSF54171">
    <property type="entry name" value="DNA-binding domain"/>
    <property type="match status" value="1"/>
</dbReference>
<dbReference type="AlphaFoldDB" id="A0A9E8Z0B3"/>
<evidence type="ECO:0000259" key="9">
    <source>
        <dbReference type="PROSITE" id="PS51032"/>
    </source>
</evidence>
<keyword evidence="6" id="KW-0804">Transcription</keyword>
<dbReference type="GO" id="GO:0003700">
    <property type="term" value="F:DNA-binding transcription factor activity"/>
    <property type="evidence" value="ECO:0007669"/>
    <property type="project" value="InterPro"/>
</dbReference>
<dbReference type="SMART" id="SM00380">
    <property type="entry name" value="AP2"/>
    <property type="match status" value="1"/>
</dbReference>
<keyword evidence="2" id="KW-0936">Ethylene signaling pathway</keyword>
<keyword evidence="7" id="KW-0539">Nucleus</keyword>
<feature type="region of interest" description="Disordered" evidence="8">
    <location>
        <begin position="97"/>
        <end position="119"/>
    </location>
</feature>
<proteinExistence type="evidence at transcript level"/>
<name>A0A9E8Z0B3_NOTNI</name>
<dbReference type="Gene3D" id="3.30.730.10">
    <property type="entry name" value="AP2/ERF domain"/>
    <property type="match status" value="1"/>
</dbReference>
<evidence type="ECO:0000256" key="6">
    <source>
        <dbReference type="ARBA" id="ARBA00023163"/>
    </source>
</evidence>
<evidence type="ECO:0000256" key="1">
    <source>
        <dbReference type="ARBA" id="ARBA00004123"/>
    </source>
</evidence>
<dbReference type="GO" id="GO:0009873">
    <property type="term" value="P:ethylene-activated signaling pathway"/>
    <property type="evidence" value="ECO:0007669"/>
    <property type="project" value="UniProtKB-KW"/>
</dbReference>